<comment type="subcellular location">
    <subcellularLocation>
        <location evidence="1">Membrane</location>
        <topology evidence="1">Multi-pass membrane protein</topology>
    </subcellularLocation>
</comment>
<accession>A0A7C5JX21</accession>
<dbReference type="InterPro" id="IPR050601">
    <property type="entry name" value="CPA3_antiporter_subunitC"/>
</dbReference>
<sequence length="97" mass="10573">MISPELVGIMIILIGIYGLLTKENLIKIVLSINVISIGLVLFFIGVGYVEGADVPIMPREKVVDPLPATLMLTTLVVDVAITSLALALILRMRREEE</sequence>
<dbReference type="AlphaFoldDB" id="A0A7C5JX21"/>
<keyword evidence="2 5" id="KW-0812">Transmembrane</keyword>
<dbReference type="Proteomes" id="UP000886217">
    <property type="component" value="Unassembled WGS sequence"/>
</dbReference>
<protein>
    <submittedName>
        <fullName evidence="6">Cation:proton antiporter</fullName>
    </submittedName>
</protein>
<organism evidence="6">
    <name type="scientific">Thermococcus litoralis</name>
    <dbReference type="NCBI Taxonomy" id="2265"/>
    <lineage>
        <taxon>Archaea</taxon>
        <taxon>Methanobacteriati</taxon>
        <taxon>Methanobacteriota</taxon>
        <taxon>Thermococci</taxon>
        <taxon>Thermococcales</taxon>
        <taxon>Thermococcaceae</taxon>
        <taxon>Thermococcus</taxon>
    </lineage>
</organism>
<gene>
    <name evidence="6" type="ORF">ENL40_05685</name>
</gene>
<dbReference type="Pfam" id="PF00420">
    <property type="entry name" value="Oxidored_q2"/>
    <property type="match status" value="1"/>
</dbReference>
<reference evidence="6" key="1">
    <citation type="journal article" date="2020" name="mSystems">
        <title>Genome- and Community-Level Interaction Insights into Carbon Utilization and Element Cycling Functions of Hydrothermarchaeota in Hydrothermal Sediment.</title>
        <authorList>
            <person name="Zhou Z."/>
            <person name="Liu Y."/>
            <person name="Xu W."/>
            <person name="Pan J."/>
            <person name="Luo Z.H."/>
            <person name="Li M."/>
        </authorList>
    </citation>
    <scope>NUCLEOTIDE SEQUENCE [LARGE SCALE GENOMIC DNA]</scope>
    <source>
        <strain evidence="6">HyVt-93</strain>
    </source>
</reference>
<name>A0A7C5JX21_THELI</name>
<proteinExistence type="predicted"/>
<evidence type="ECO:0000256" key="4">
    <source>
        <dbReference type="ARBA" id="ARBA00023136"/>
    </source>
</evidence>
<feature type="transmembrane region" description="Helical" evidence="5">
    <location>
        <begin position="69"/>
        <end position="90"/>
    </location>
</feature>
<dbReference type="NCBIfam" id="NF005623">
    <property type="entry name" value="PRK07375.2-2"/>
    <property type="match status" value="1"/>
</dbReference>
<dbReference type="PANTHER" id="PTHR34583">
    <property type="entry name" value="ANTIPORTER SUBUNIT MNHC2-RELATED"/>
    <property type="match status" value="1"/>
</dbReference>
<evidence type="ECO:0000256" key="3">
    <source>
        <dbReference type="ARBA" id="ARBA00022989"/>
    </source>
</evidence>
<dbReference type="GO" id="GO:0016020">
    <property type="term" value="C:membrane"/>
    <property type="evidence" value="ECO:0007669"/>
    <property type="project" value="UniProtKB-SubCell"/>
</dbReference>
<comment type="caution">
    <text evidence="6">The sequence shown here is derived from an EMBL/GenBank/DDBJ whole genome shotgun (WGS) entry which is preliminary data.</text>
</comment>
<dbReference type="PANTHER" id="PTHR34583:SF3">
    <property type="entry name" value="MULTISUBUNIT SODIUM_HYDROGEN ANTIPORTER, MNHC SUBUNIT"/>
    <property type="match status" value="1"/>
</dbReference>
<feature type="transmembrane region" description="Helical" evidence="5">
    <location>
        <begin position="6"/>
        <end position="21"/>
    </location>
</feature>
<evidence type="ECO:0000256" key="1">
    <source>
        <dbReference type="ARBA" id="ARBA00004141"/>
    </source>
</evidence>
<dbReference type="InterPro" id="IPR039428">
    <property type="entry name" value="NUOK/Mnh_C1-like"/>
</dbReference>
<feature type="transmembrane region" description="Helical" evidence="5">
    <location>
        <begin position="28"/>
        <end position="49"/>
    </location>
</feature>
<keyword evidence="3 5" id="KW-1133">Transmembrane helix</keyword>
<evidence type="ECO:0000256" key="2">
    <source>
        <dbReference type="ARBA" id="ARBA00022692"/>
    </source>
</evidence>
<dbReference type="Gene3D" id="1.10.287.3510">
    <property type="match status" value="1"/>
</dbReference>
<dbReference type="EMBL" id="DRTU01000236">
    <property type="protein sequence ID" value="HHI00942.1"/>
    <property type="molecule type" value="Genomic_DNA"/>
</dbReference>
<evidence type="ECO:0000313" key="6">
    <source>
        <dbReference type="EMBL" id="HHI00942.1"/>
    </source>
</evidence>
<keyword evidence="4 5" id="KW-0472">Membrane</keyword>
<evidence type="ECO:0000256" key="5">
    <source>
        <dbReference type="SAM" id="Phobius"/>
    </source>
</evidence>